<comment type="caution">
    <text evidence="1">The sequence shown here is derived from an EMBL/GenBank/DDBJ whole genome shotgun (WGS) entry which is preliminary data.</text>
</comment>
<evidence type="ECO:0000313" key="2">
    <source>
        <dbReference type="Proteomes" id="UP000030826"/>
    </source>
</evidence>
<gene>
    <name evidence="1" type="ORF">LA66_00045</name>
</gene>
<dbReference type="EMBL" id="JRFJ01000001">
    <property type="protein sequence ID" value="KHJ55119.1"/>
    <property type="molecule type" value="Genomic_DNA"/>
</dbReference>
<name>A0A0B1Q404_9HYPH</name>
<evidence type="ECO:0000313" key="1">
    <source>
        <dbReference type="EMBL" id="KHJ55119.1"/>
    </source>
</evidence>
<organism evidence="1 2">
    <name type="scientific">Aureimonas altamirensis</name>
    <dbReference type="NCBI Taxonomy" id="370622"/>
    <lineage>
        <taxon>Bacteria</taxon>
        <taxon>Pseudomonadati</taxon>
        <taxon>Pseudomonadota</taxon>
        <taxon>Alphaproteobacteria</taxon>
        <taxon>Hyphomicrobiales</taxon>
        <taxon>Aurantimonadaceae</taxon>
        <taxon>Aureimonas</taxon>
    </lineage>
</organism>
<accession>A0A0B1Q404</accession>
<proteinExistence type="predicted"/>
<reference evidence="1 2" key="1">
    <citation type="submission" date="2014-09" db="EMBL/GenBank/DDBJ databases">
        <title>Isolation and characterization of Aurantimonas altamirensis ON-56566 from clinical sample following a dog bite.</title>
        <authorList>
            <person name="Eshaghi A."/>
            <person name="Li A."/>
            <person name="Shahinas D."/>
            <person name="Bahn P."/>
            <person name="Kus J.V."/>
            <person name="Patel S.N."/>
        </authorList>
    </citation>
    <scope>NUCLEOTIDE SEQUENCE [LARGE SCALE GENOMIC DNA]</scope>
    <source>
        <strain evidence="1 2">ON-56566</strain>
    </source>
</reference>
<protein>
    <submittedName>
        <fullName evidence="1">Uncharacterized protein</fullName>
    </submittedName>
</protein>
<sequence>MSEYEVGARRIAEAIIAKATAPGATDDDRTNAETATIILGNAEKRAGLVDRSTYEAIITEIKEFHEQCEAQIMDMTRHGASADEIQAAVHQSVAQSEAFERQMKAMIDREATNAWQEAFDHLARMIDASETRLAN</sequence>
<dbReference type="AlphaFoldDB" id="A0A0B1Q404"/>
<dbReference type="Proteomes" id="UP000030826">
    <property type="component" value="Unassembled WGS sequence"/>
</dbReference>